<comment type="subcellular location">
    <subcellularLocation>
        <location evidence="1">Membrane</location>
    </subcellularLocation>
</comment>
<dbReference type="Gene3D" id="1.10.287.1260">
    <property type="match status" value="1"/>
</dbReference>
<dbReference type="SUPFAM" id="SSF50182">
    <property type="entry name" value="Sm-like ribonucleoproteins"/>
    <property type="match status" value="1"/>
</dbReference>
<dbReference type="Gene3D" id="2.30.30.60">
    <property type="match status" value="1"/>
</dbReference>
<dbReference type="InterPro" id="IPR006685">
    <property type="entry name" value="MscS_channel_2nd"/>
</dbReference>
<evidence type="ECO:0000256" key="5">
    <source>
        <dbReference type="SAM" id="Phobius"/>
    </source>
</evidence>
<evidence type="ECO:0000313" key="8">
    <source>
        <dbReference type="Proteomes" id="UP000753724"/>
    </source>
</evidence>
<protein>
    <submittedName>
        <fullName evidence="7">Mechanosensitive ion channel</fullName>
    </submittedName>
</protein>
<dbReference type="InterPro" id="IPR010920">
    <property type="entry name" value="LSM_dom_sf"/>
</dbReference>
<evidence type="ECO:0000256" key="1">
    <source>
        <dbReference type="ARBA" id="ARBA00004370"/>
    </source>
</evidence>
<feature type="transmembrane region" description="Helical" evidence="5">
    <location>
        <begin position="47"/>
        <end position="73"/>
    </location>
</feature>
<feature type="transmembrane region" description="Helical" evidence="5">
    <location>
        <begin position="123"/>
        <end position="147"/>
    </location>
</feature>
<dbReference type="PANTHER" id="PTHR30566">
    <property type="entry name" value="YNAI-RELATED MECHANOSENSITIVE ION CHANNEL"/>
    <property type="match status" value="1"/>
</dbReference>
<dbReference type="Pfam" id="PF00924">
    <property type="entry name" value="MS_channel_2nd"/>
    <property type="match status" value="1"/>
</dbReference>
<reference evidence="8" key="1">
    <citation type="submission" date="2020-01" db="EMBL/GenBank/DDBJ databases">
        <title>Sphingomonas sp. strain CSW-10.</title>
        <authorList>
            <person name="Chen W.-M."/>
        </authorList>
    </citation>
    <scope>NUCLEOTIDE SEQUENCE [LARGE SCALE GENOMIC DNA]</scope>
    <source>
        <strain evidence="8">FSY-8</strain>
    </source>
</reference>
<evidence type="ECO:0000256" key="2">
    <source>
        <dbReference type="ARBA" id="ARBA00022692"/>
    </source>
</evidence>
<feature type="transmembrane region" description="Helical" evidence="5">
    <location>
        <begin position="195"/>
        <end position="214"/>
    </location>
</feature>
<evidence type="ECO:0000313" key="7">
    <source>
        <dbReference type="EMBL" id="NBC37072.1"/>
    </source>
</evidence>
<dbReference type="RefSeq" id="WP_161718793.1">
    <property type="nucleotide sequence ID" value="NZ_JAAAPO010000004.1"/>
</dbReference>
<evidence type="ECO:0000256" key="4">
    <source>
        <dbReference type="ARBA" id="ARBA00023136"/>
    </source>
</evidence>
<comment type="caution">
    <text evidence="7">The sequence shown here is derived from an EMBL/GenBank/DDBJ whole genome shotgun (WGS) entry which is preliminary data.</text>
</comment>
<proteinExistence type="predicted"/>
<sequence>MIRLPASLSFDAIAQNLPLSLPSALPGAAMAEDALPSWNELMHWSTRLTHLAVVAGIALAIGLALHLGVYTLLRRLWQRSGREIAQLAAQRLYHATRWAVVVTSLGMADNFDRLLRKLWVPVAQVLVPAITGWVLYALLQAFADILVRSNALIDDEMSGRSRHTRITILARAGGFLIIFLTIAMMLLTVPAVRHVGATLMASAGLIGLAVGAAAQPALKSLIAGLQIVLTEPIRIGDFVVVEGESGRVEDIRLSYVVIRTGDERRLIVPTTKILDSSFQNWTRVGGITGSVVLPIRPGFAISAMRDAYLTLLTAQPEWDGRSGELQVAEARVGSVELKLIMSAADPTALASLRFAMREAMLEWLRETMPDALCTET</sequence>
<accession>A0ABW9XEW1</accession>
<dbReference type="InterPro" id="IPR023408">
    <property type="entry name" value="MscS_beta-dom_sf"/>
</dbReference>
<dbReference type="EMBL" id="JAAAPO010000004">
    <property type="protein sequence ID" value="NBC37072.1"/>
    <property type="molecule type" value="Genomic_DNA"/>
</dbReference>
<dbReference type="Proteomes" id="UP000753724">
    <property type="component" value="Unassembled WGS sequence"/>
</dbReference>
<gene>
    <name evidence="7" type="ORF">GTZ99_10940</name>
</gene>
<evidence type="ECO:0000259" key="6">
    <source>
        <dbReference type="Pfam" id="PF00924"/>
    </source>
</evidence>
<feature type="domain" description="Mechanosensitive ion channel MscS" evidence="6">
    <location>
        <begin position="218"/>
        <end position="283"/>
    </location>
</feature>
<keyword evidence="2 5" id="KW-0812">Transmembrane</keyword>
<evidence type="ECO:0000256" key="3">
    <source>
        <dbReference type="ARBA" id="ARBA00022989"/>
    </source>
</evidence>
<dbReference type="PANTHER" id="PTHR30566:SF25">
    <property type="entry name" value="INNER MEMBRANE PROTEIN"/>
    <property type="match status" value="1"/>
</dbReference>
<name>A0ABW9XEW1_9SPHN</name>
<organism evidence="7 8">
    <name type="scientific">Novosphingobium ovatum</name>
    <dbReference type="NCBI Taxonomy" id="1908523"/>
    <lineage>
        <taxon>Bacteria</taxon>
        <taxon>Pseudomonadati</taxon>
        <taxon>Pseudomonadota</taxon>
        <taxon>Alphaproteobacteria</taxon>
        <taxon>Sphingomonadales</taxon>
        <taxon>Sphingomonadaceae</taxon>
        <taxon>Novosphingobium</taxon>
    </lineage>
</organism>
<keyword evidence="4 5" id="KW-0472">Membrane</keyword>
<keyword evidence="8" id="KW-1185">Reference proteome</keyword>
<feature type="transmembrane region" description="Helical" evidence="5">
    <location>
        <begin position="168"/>
        <end position="189"/>
    </location>
</feature>
<keyword evidence="3 5" id="KW-1133">Transmembrane helix</keyword>